<dbReference type="Pfam" id="PF00762">
    <property type="entry name" value="Ferrochelatase"/>
    <property type="match status" value="1"/>
</dbReference>
<dbReference type="InterPro" id="IPR001015">
    <property type="entry name" value="Ferrochelatase"/>
</dbReference>
<keyword evidence="7 8" id="KW-0963">Cytoplasm</keyword>
<gene>
    <name evidence="7" type="primary">hemH</name>
    <name evidence="9" type="ORF">J2X09_000400</name>
</gene>
<dbReference type="InterPro" id="IPR019772">
    <property type="entry name" value="Ferrochelatase_AS"/>
</dbReference>
<dbReference type="RefSeq" id="WP_204731682.1">
    <property type="nucleotide sequence ID" value="NZ_JAVDWE010000001.1"/>
</dbReference>
<name>A0ABU1V5K7_9BURK</name>
<dbReference type="HAMAP" id="MF_00323">
    <property type="entry name" value="Ferrochelatase"/>
    <property type="match status" value="1"/>
</dbReference>
<evidence type="ECO:0000256" key="2">
    <source>
        <dbReference type="ARBA" id="ARBA00023004"/>
    </source>
</evidence>
<organism evidence="9 10">
    <name type="scientific">Hydrogenophaga laconesensis</name>
    <dbReference type="NCBI Taxonomy" id="1805971"/>
    <lineage>
        <taxon>Bacteria</taxon>
        <taxon>Pseudomonadati</taxon>
        <taxon>Pseudomonadota</taxon>
        <taxon>Betaproteobacteria</taxon>
        <taxon>Burkholderiales</taxon>
        <taxon>Comamonadaceae</taxon>
        <taxon>Hydrogenophaga</taxon>
    </lineage>
</organism>
<accession>A0ABU1V5K7</accession>
<comment type="caution">
    <text evidence="9">The sequence shown here is derived from an EMBL/GenBank/DDBJ whole genome shotgun (WGS) entry which is preliminary data.</text>
</comment>
<dbReference type="PANTHER" id="PTHR11108">
    <property type="entry name" value="FERROCHELATASE"/>
    <property type="match status" value="1"/>
</dbReference>
<evidence type="ECO:0000313" key="10">
    <source>
        <dbReference type="Proteomes" id="UP001265550"/>
    </source>
</evidence>
<comment type="catalytic activity">
    <reaction evidence="7 8">
        <text>heme b + 2 H(+) = protoporphyrin IX + Fe(2+)</text>
        <dbReference type="Rhea" id="RHEA:22584"/>
        <dbReference type="ChEBI" id="CHEBI:15378"/>
        <dbReference type="ChEBI" id="CHEBI:29033"/>
        <dbReference type="ChEBI" id="CHEBI:57306"/>
        <dbReference type="ChEBI" id="CHEBI:60344"/>
        <dbReference type="EC" id="4.98.1.1"/>
    </reaction>
</comment>
<keyword evidence="7" id="KW-0479">Metal-binding</keyword>
<keyword evidence="3 7" id="KW-0350">Heme biosynthesis</keyword>
<dbReference type="CDD" id="cd03411">
    <property type="entry name" value="Ferrochelatase_N"/>
    <property type="match status" value="1"/>
</dbReference>
<evidence type="ECO:0000256" key="6">
    <source>
        <dbReference type="ARBA" id="ARBA00024536"/>
    </source>
</evidence>
<comment type="catalytic activity">
    <reaction evidence="6">
        <text>Fe-coproporphyrin III + 2 H(+) = coproporphyrin III + Fe(2+)</text>
        <dbReference type="Rhea" id="RHEA:49572"/>
        <dbReference type="ChEBI" id="CHEBI:15378"/>
        <dbReference type="ChEBI" id="CHEBI:29033"/>
        <dbReference type="ChEBI" id="CHEBI:68438"/>
        <dbReference type="ChEBI" id="CHEBI:131725"/>
        <dbReference type="EC" id="4.99.1.9"/>
    </reaction>
    <physiologicalReaction direction="right-to-left" evidence="6">
        <dbReference type="Rhea" id="RHEA:49574"/>
    </physiologicalReaction>
</comment>
<feature type="binding site" evidence="7">
    <location>
        <position position="290"/>
    </location>
    <ligand>
        <name>Fe(2+)</name>
        <dbReference type="ChEBI" id="CHEBI:29033"/>
    </ligand>
</feature>
<sequence>MPFRPEPTIPHGQPARTAIVYCNLGTPDEPTAPALRRYLAEFLGDPRVVEIPRLAWLPILHGIILRTRPAKSAAKYASIWTPEGSPLKVWTEKQATLLRGYLGERGHQVTVRHAMRYGNPSIPAVLDELKAQGVARVLVLPAYPQYSGTTTASVIDAVTAWSSPVRSLPELRFVNRYHDDPGYIQALARTIRAHWMSHGRGDHLVMSFHGVPERTLKLGDPYHCECRKTARLLGEALGLSQDRYTLTFQSRFGKAKWLEPYTEPTLVAMAQKGLKNVDVVCPGFTSDCLETLEEINMEARHAFLEAGGQQFQYIPCVNDSPEWIRALADLAERHLQGWPTQVADHPMELQATRERAQAMGARH</sequence>
<proteinExistence type="inferred from homology"/>
<dbReference type="PANTHER" id="PTHR11108:SF1">
    <property type="entry name" value="FERROCHELATASE, MITOCHONDRIAL"/>
    <property type="match status" value="1"/>
</dbReference>
<keyword evidence="2 7" id="KW-0408">Iron</keyword>
<evidence type="ECO:0000256" key="5">
    <source>
        <dbReference type="ARBA" id="ARBA00023244"/>
    </source>
</evidence>
<dbReference type="CDD" id="cd00419">
    <property type="entry name" value="Ferrochelatase_C"/>
    <property type="match status" value="1"/>
</dbReference>
<evidence type="ECO:0000256" key="3">
    <source>
        <dbReference type="ARBA" id="ARBA00023133"/>
    </source>
</evidence>
<dbReference type="PROSITE" id="PS00534">
    <property type="entry name" value="FERROCHELATASE"/>
    <property type="match status" value="1"/>
</dbReference>
<dbReference type="EC" id="4.98.1.1" evidence="7 8"/>
<evidence type="ECO:0000256" key="1">
    <source>
        <dbReference type="ARBA" id="ARBA00007718"/>
    </source>
</evidence>
<feature type="binding site" evidence="7">
    <location>
        <position position="209"/>
    </location>
    <ligand>
        <name>Fe(2+)</name>
        <dbReference type="ChEBI" id="CHEBI:29033"/>
    </ligand>
</feature>
<dbReference type="NCBIfam" id="TIGR00109">
    <property type="entry name" value="hemH"/>
    <property type="match status" value="1"/>
</dbReference>
<dbReference type="SUPFAM" id="SSF53800">
    <property type="entry name" value="Chelatase"/>
    <property type="match status" value="1"/>
</dbReference>
<comment type="similarity">
    <text evidence="1 7 8">Belongs to the ferrochelatase family.</text>
</comment>
<dbReference type="Proteomes" id="UP001265550">
    <property type="component" value="Unassembled WGS sequence"/>
</dbReference>
<dbReference type="InterPro" id="IPR033644">
    <property type="entry name" value="Ferrochelatase_C"/>
</dbReference>
<dbReference type="GO" id="GO:0004325">
    <property type="term" value="F:ferrochelatase activity"/>
    <property type="evidence" value="ECO:0007669"/>
    <property type="project" value="UniProtKB-EC"/>
</dbReference>
<reference evidence="9 10" key="1">
    <citation type="submission" date="2023-07" db="EMBL/GenBank/DDBJ databases">
        <title>Sorghum-associated microbial communities from plants grown in Nebraska, USA.</title>
        <authorList>
            <person name="Schachtman D."/>
        </authorList>
    </citation>
    <scope>NUCLEOTIDE SEQUENCE [LARGE SCALE GENOMIC DNA]</scope>
    <source>
        <strain evidence="9 10">BE240</strain>
    </source>
</reference>
<comment type="pathway">
    <text evidence="7 8">Porphyrin-containing compound metabolism; protoheme biosynthesis; protoheme from protoporphyrin-IX: step 1/1.</text>
</comment>
<protein>
    <recommendedName>
        <fullName evidence="7 8">Ferrochelatase</fullName>
        <ecNumber evidence="7 8">4.98.1.1</ecNumber>
    </recommendedName>
    <alternativeName>
        <fullName evidence="7">Heme synthase</fullName>
    </alternativeName>
    <alternativeName>
        <fullName evidence="7">Protoheme ferro-lyase</fullName>
    </alternativeName>
</protein>
<dbReference type="EMBL" id="JAVDWE010000001">
    <property type="protein sequence ID" value="MDR7092677.1"/>
    <property type="molecule type" value="Genomic_DNA"/>
</dbReference>
<dbReference type="Gene3D" id="3.40.50.1400">
    <property type="match status" value="2"/>
</dbReference>
<evidence type="ECO:0000256" key="8">
    <source>
        <dbReference type="RuleBase" id="RU000607"/>
    </source>
</evidence>
<comment type="function">
    <text evidence="7 8">Catalyzes the ferrous insertion into protoporphyrin IX.</text>
</comment>
<evidence type="ECO:0000313" key="9">
    <source>
        <dbReference type="EMBL" id="MDR7092677.1"/>
    </source>
</evidence>
<comment type="subcellular location">
    <subcellularLocation>
        <location evidence="7 8">Cytoplasm</location>
    </subcellularLocation>
</comment>
<keyword evidence="10" id="KW-1185">Reference proteome</keyword>
<evidence type="ECO:0000256" key="4">
    <source>
        <dbReference type="ARBA" id="ARBA00023239"/>
    </source>
</evidence>
<evidence type="ECO:0000256" key="7">
    <source>
        <dbReference type="HAMAP-Rule" id="MF_00323"/>
    </source>
</evidence>
<keyword evidence="5 7" id="KW-0627">Porphyrin biosynthesis</keyword>
<keyword evidence="4 7" id="KW-0456">Lyase</keyword>
<dbReference type="InterPro" id="IPR033659">
    <property type="entry name" value="Ferrochelatase_N"/>
</dbReference>